<feature type="region of interest" description="Disordered" evidence="1">
    <location>
        <begin position="13"/>
        <end position="57"/>
    </location>
</feature>
<dbReference type="InterPro" id="IPR036397">
    <property type="entry name" value="RNaseH_sf"/>
</dbReference>
<comment type="caution">
    <text evidence="3">The sequence shown here is derived from an EMBL/GenBank/DDBJ whole genome shotgun (WGS) entry which is preliminary data.</text>
</comment>
<feature type="compositionally biased region" description="Basic and acidic residues" evidence="1">
    <location>
        <begin position="13"/>
        <end position="29"/>
    </location>
</feature>
<dbReference type="Proteomes" id="UP001642464">
    <property type="component" value="Unassembled WGS sequence"/>
</dbReference>
<feature type="region of interest" description="Disordered" evidence="1">
    <location>
        <begin position="603"/>
        <end position="718"/>
    </location>
</feature>
<dbReference type="Gene3D" id="3.30.420.10">
    <property type="entry name" value="Ribonuclease H-like superfamily/Ribonuclease H"/>
    <property type="match status" value="1"/>
</dbReference>
<dbReference type="EMBL" id="CAXAMM010039622">
    <property type="protein sequence ID" value="CAK9087814.1"/>
    <property type="molecule type" value="Genomic_DNA"/>
</dbReference>
<evidence type="ECO:0000313" key="3">
    <source>
        <dbReference type="EMBL" id="CAK9087814.1"/>
    </source>
</evidence>
<sequence length="1369" mass="155857">MVGGQGFRRDVDRVLLIHPGDGDADRNQEVQEPEEDVVRQPTPNSGPVGFDGGSHGWSERPDCLAGERWRDMKVAGGSWLYANTRRGRKWLRREQEQVHEGDGYFQVELDYQVLEHDTGNWRPMKGKVRLEEKSMVKVWATPTNRALLEHVEEHTKERGLPRRQKKMIMNGLQLARQGSVAEVYSVPRVTKVAEENGMTSAGAFDIQTGWDLRDPASAKRMWAELKEKDPDLVVISPPCTSFSPMQNINYSRMDKVMVMCLIADGLHHVQVSMLIARWQWSRKKKFVYEHPKLAKSWEEPEVQEEAFVEEDDDLEDALDEQMEIPAEAERGERDAVVYLDPDLRHHGCAGVDAGKEFSEKLMQKAASQGIVTHQIAAKAPWQQGRTERHGAHYKDLLQKARAETVVSSSEELKMLMNEVELAKNRFSNRSGYSPIQRQIGQWPRMAGSGITDDLVDVSVMEAAVGDDMERLLEMRRIAQKAFVEHNARKIAQKLRQARSRVPQSFSAGDYVYVYRVPHQRKRKVGGPDGVDRTVGKPYWVGPGTVVTVDGASLWISMFGQLWKAVREQCRVATNPEKQGIEIILSDCKELVEEYRKTSNRAGFRDLTDEPWPKRTEEEKKEEEERGGEIESHKRPREELQEDEEEAVDRRRIEHELPIGEEEEYTPTVRSERTDGQTPAIEVPGSEGMSEELDAEIPGAASERQVETPSASASASIGRSGIHDAYRRSIKAADRLDDIPPYGQPARWRSSRRGPTRDPYFQEFHLTTEEERHEEEEDDRAEWLEEAFAPPTKAGFWELMEGGRILRRHHLKKRKSAFDPRRASDMPCLVEGMAKERRTVKKFTQSGRQEEVHDRWDQKTTKDVMWWRGYTDFEVIDVKNVGRRPEEVNLQLEPEEARKGWRKADAAEWNKIVESKAVKVLSLRDSIRMREELRSKGQSDKDPDLLNLERFSPTVSTMNVNVLLQLAESKGSTRDSWSKWSEDVMAWWTLRFIGEGQLTGLIAVEVDDLLTALTAGEDFGFKIDMKKFVEERLSYVDITPARKKEKAQPVTEEERSAARAVCGSLNWLSKEGRPDASSAASLFSSKLNRMNVEDLMAMNDAIKQIKENPGLEIGIQPIRGMKLAVITDASFGNHGFHSQGGQMIISHEEGLREGLSAKANLLWWRSGRLQRVVNSTLAAETQSLGKGLADLMWIMVLFRDLQEENLQLRHWEKNLNDEGILALAASGSDEKLKSSLAIVDAKSLFDLLSRDTTGGQDRRTAIEIQIIREDLEALGGQVRWVDHPTMIADTLTKVRGSKASLFRFLRSGRFSIQAEQEAMDERKEERAEGRSSSDLRRKGVKVNRDLGSCESILFEKHGVTFTSRPIMDRI</sequence>
<gene>
    <name evidence="3" type="ORF">SCF082_LOCUS41507</name>
</gene>
<evidence type="ECO:0000259" key="2">
    <source>
        <dbReference type="PROSITE" id="PS50994"/>
    </source>
</evidence>
<feature type="compositionally biased region" description="Basic and acidic residues" evidence="1">
    <location>
        <begin position="647"/>
        <end position="657"/>
    </location>
</feature>
<name>A0ABP0QIN6_9DINO</name>
<reference evidence="3 4" key="1">
    <citation type="submission" date="2024-02" db="EMBL/GenBank/DDBJ databases">
        <authorList>
            <person name="Chen Y."/>
            <person name="Shah S."/>
            <person name="Dougan E. K."/>
            <person name="Thang M."/>
            <person name="Chan C."/>
        </authorList>
    </citation>
    <scope>NUCLEOTIDE SEQUENCE [LARGE SCALE GENOMIC DNA]</scope>
</reference>
<accession>A0ABP0QIN6</accession>
<feature type="region of interest" description="Disordered" evidence="1">
    <location>
        <begin position="1315"/>
        <end position="1336"/>
    </location>
</feature>
<evidence type="ECO:0000313" key="4">
    <source>
        <dbReference type="Proteomes" id="UP001642464"/>
    </source>
</evidence>
<organism evidence="3 4">
    <name type="scientific">Durusdinium trenchii</name>
    <dbReference type="NCBI Taxonomy" id="1381693"/>
    <lineage>
        <taxon>Eukaryota</taxon>
        <taxon>Sar</taxon>
        <taxon>Alveolata</taxon>
        <taxon>Dinophyceae</taxon>
        <taxon>Suessiales</taxon>
        <taxon>Symbiodiniaceae</taxon>
        <taxon>Durusdinium</taxon>
    </lineage>
</organism>
<feature type="compositionally biased region" description="Basic and acidic residues" evidence="1">
    <location>
        <begin position="603"/>
        <end position="638"/>
    </location>
</feature>
<feature type="region of interest" description="Disordered" evidence="1">
    <location>
        <begin position="735"/>
        <end position="757"/>
    </location>
</feature>
<evidence type="ECO:0000256" key="1">
    <source>
        <dbReference type="SAM" id="MobiDB-lite"/>
    </source>
</evidence>
<dbReference type="InterPro" id="IPR001584">
    <property type="entry name" value="Integrase_cat-core"/>
</dbReference>
<keyword evidence="4" id="KW-1185">Reference proteome</keyword>
<protein>
    <submittedName>
        <fullName evidence="3">GDP-fucose protein O-fucosyltransferase 1</fullName>
    </submittedName>
</protein>
<feature type="domain" description="Integrase catalytic" evidence="2">
    <location>
        <begin position="351"/>
        <end position="442"/>
    </location>
</feature>
<dbReference type="PROSITE" id="PS50994">
    <property type="entry name" value="INTEGRASE"/>
    <property type="match status" value="1"/>
</dbReference>
<feature type="compositionally biased region" description="Basic and acidic residues" evidence="1">
    <location>
        <begin position="1318"/>
        <end position="1336"/>
    </location>
</feature>
<proteinExistence type="predicted"/>